<comment type="cofactor">
    <cofactor evidence="1">
        <name>Ca(2+)</name>
        <dbReference type="ChEBI" id="CHEBI:29108"/>
    </cofactor>
</comment>
<name>A0A3M0GHU8_9FLAO</name>
<dbReference type="InterPro" id="IPR000917">
    <property type="entry name" value="Sulfatase_N"/>
</dbReference>
<proteinExistence type="inferred from homology"/>
<evidence type="ECO:0000256" key="1">
    <source>
        <dbReference type="ARBA" id="ARBA00001913"/>
    </source>
</evidence>
<comment type="similarity">
    <text evidence="2">Belongs to the sulfatase family.</text>
</comment>
<dbReference type="PANTHER" id="PTHR42693:SF42">
    <property type="entry name" value="ARYLSULFATASE G"/>
    <property type="match status" value="1"/>
</dbReference>
<dbReference type="EMBL" id="REFV01000001">
    <property type="protein sequence ID" value="RMB64157.1"/>
    <property type="molecule type" value="Genomic_DNA"/>
</dbReference>
<comment type="caution">
    <text evidence="9">The sequence shown here is derived from an EMBL/GenBank/DDBJ whole genome shotgun (WGS) entry which is preliminary data.</text>
</comment>
<keyword evidence="10" id="KW-1185">Reference proteome</keyword>
<keyword evidence="3" id="KW-0479">Metal-binding</keyword>
<evidence type="ECO:0000256" key="3">
    <source>
        <dbReference type="ARBA" id="ARBA00022723"/>
    </source>
</evidence>
<keyword evidence="4" id="KW-0732">Signal</keyword>
<dbReference type="PROSITE" id="PS51257">
    <property type="entry name" value="PROKAR_LIPOPROTEIN"/>
    <property type="match status" value="1"/>
</dbReference>
<reference evidence="9 10" key="1">
    <citation type="submission" date="2018-10" db="EMBL/GenBank/DDBJ databases">
        <title>Dokdonia luteus sp. nov., isolated from sea water.</title>
        <authorList>
            <person name="Zhou L.Y."/>
            <person name="Du Z.J."/>
        </authorList>
    </citation>
    <scope>NUCLEOTIDE SEQUENCE [LARGE SCALE GENOMIC DNA]</scope>
    <source>
        <strain evidence="9 10">SH27</strain>
    </source>
</reference>
<dbReference type="AlphaFoldDB" id="A0A3M0GHU8"/>
<dbReference type="InterPro" id="IPR050738">
    <property type="entry name" value="Sulfatase"/>
</dbReference>
<gene>
    <name evidence="9" type="ORF">EAX61_01910</name>
</gene>
<keyword evidence="5" id="KW-0378">Hydrolase</keyword>
<dbReference type="GO" id="GO:0046872">
    <property type="term" value="F:metal ion binding"/>
    <property type="evidence" value="ECO:0007669"/>
    <property type="project" value="UniProtKB-KW"/>
</dbReference>
<evidence type="ECO:0000313" key="9">
    <source>
        <dbReference type="EMBL" id="RMB64157.1"/>
    </source>
</evidence>
<evidence type="ECO:0000256" key="2">
    <source>
        <dbReference type="ARBA" id="ARBA00008779"/>
    </source>
</evidence>
<evidence type="ECO:0000259" key="8">
    <source>
        <dbReference type="Pfam" id="PF00884"/>
    </source>
</evidence>
<feature type="domain" description="Sulfatase N-terminal" evidence="8">
    <location>
        <begin position="60"/>
        <end position="394"/>
    </location>
</feature>
<dbReference type="Proteomes" id="UP000281985">
    <property type="component" value="Unassembled WGS sequence"/>
</dbReference>
<dbReference type="SUPFAM" id="SSF53649">
    <property type="entry name" value="Alkaline phosphatase-like"/>
    <property type="match status" value="1"/>
</dbReference>
<dbReference type="Gene3D" id="3.30.1120.10">
    <property type="match status" value="1"/>
</dbReference>
<evidence type="ECO:0000256" key="4">
    <source>
        <dbReference type="ARBA" id="ARBA00022729"/>
    </source>
</evidence>
<dbReference type="InterPro" id="IPR017850">
    <property type="entry name" value="Alkaline_phosphatase_core_sf"/>
</dbReference>
<dbReference type="CDD" id="cd16144">
    <property type="entry name" value="ARS_like"/>
    <property type="match status" value="1"/>
</dbReference>
<evidence type="ECO:0000313" key="10">
    <source>
        <dbReference type="Proteomes" id="UP000281985"/>
    </source>
</evidence>
<keyword evidence="6" id="KW-0106">Calcium</keyword>
<evidence type="ECO:0000256" key="5">
    <source>
        <dbReference type="ARBA" id="ARBA00022801"/>
    </source>
</evidence>
<dbReference type="GO" id="GO:0004065">
    <property type="term" value="F:arylsulfatase activity"/>
    <property type="evidence" value="ECO:0007669"/>
    <property type="project" value="TreeGrafter"/>
</dbReference>
<evidence type="ECO:0000256" key="6">
    <source>
        <dbReference type="ARBA" id="ARBA00022837"/>
    </source>
</evidence>
<protein>
    <submittedName>
        <fullName evidence="9">DUF4976 domain-containing protein</fullName>
    </submittedName>
</protein>
<dbReference type="PANTHER" id="PTHR42693">
    <property type="entry name" value="ARYLSULFATASE FAMILY MEMBER"/>
    <property type="match status" value="1"/>
</dbReference>
<evidence type="ECO:0000256" key="7">
    <source>
        <dbReference type="SAM" id="MobiDB-lite"/>
    </source>
</evidence>
<dbReference type="Gene3D" id="3.40.720.10">
    <property type="entry name" value="Alkaline Phosphatase, subunit A"/>
    <property type="match status" value="1"/>
</dbReference>
<feature type="region of interest" description="Disordered" evidence="7">
    <location>
        <begin position="35"/>
        <end position="54"/>
    </location>
</feature>
<accession>A0A3M0GHU8</accession>
<sequence length="494" mass="55465">MSLNFKILLKASALRVFAFMLLILTFSCKSNQNSSPFDSAQGSDSSSSFDSAQGSKIEKPNILILHVDDLGYHDLSVHGSKIYQTPNIDKLAGESVRFTNAYANYPRCVPSRYAMMTGGYPVQNGDVPDDGFEIDNIPDNKNFIKAIDGAGYQTAYFGKWHLGEDPKELGFDTSVAAGHAGSPISFLYPFNEKKGKGKSKKAPIKDLDEISKDGDYLTDVLTDQVAQYIKNRDKNAPFMAMLAFYNVHQPFEAKEEDIKRNRKEIRAFDFGDTPEYIKEGTGRTKMRQDNATYAAMVENTDENVGKLLALLEAEGILDNTLIIFSSDHGGLSNDGTKQRNLATTNYPLRAGKGHLYDGGIKIPFFVKWQDKLQPRDESSLVMLMDVLPTLTNLTTGKNLETEGQNMLPVLNDTEEWDDRTVFWHSSKARPTNTGDTKSSAVREGDFKLIHWYKENRFELYNIAQDPGEQNDLSKAMPERVRTLSRKLNNWKSTF</sequence>
<dbReference type="Pfam" id="PF00884">
    <property type="entry name" value="Sulfatase"/>
    <property type="match status" value="1"/>
</dbReference>
<organism evidence="9 10">
    <name type="scientific">Dokdonia sinensis</name>
    <dbReference type="NCBI Taxonomy" id="2479847"/>
    <lineage>
        <taxon>Bacteria</taxon>
        <taxon>Pseudomonadati</taxon>
        <taxon>Bacteroidota</taxon>
        <taxon>Flavobacteriia</taxon>
        <taxon>Flavobacteriales</taxon>
        <taxon>Flavobacteriaceae</taxon>
        <taxon>Dokdonia</taxon>
    </lineage>
</organism>